<keyword evidence="1" id="KW-0472">Membrane</keyword>
<dbReference type="Gene3D" id="3.30.565.10">
    <property type="entry name" value="Histidine kinase-like ATPase, C-terminal domain"/>
    <property type="match status" value="1"/>
</dbReference>
<evidence type="ECO:0000313" key="6">
    <source>
        <dbReference type="Proteomes" id="UP000297429"/>
    </source>
</evidence>
<keyword evidence="3" id="KW-0418">Kinase</keyword>
<sequence length="371" mass="43109">MKKNQRIILFHVIFWLVYMLISTLIEFALNPKDYVFSIGDFFFSQFPNVCTFYLCIFVYAKFVSPLKIIPLIIAIIAVYLFSYLHWYVTAYHIRPLIKANGGPTATFHVWKFAVAVLWLYIKYSFFAFGYYYANETIKHQKRLRIIEKEKHQAEYAFLRAQINPHFLNNTLNFFYAKSLPLSSELADGIMTLSEIMHYSLKQDREDETILIEEEIAHIRNVININQLRFNHELQVSFEVNGRTANARIIPLILITIVENVLKHGDCSDVSNPARIILDINAENGLVHLKTNNKKKKGPKELSSGIGLENIRKRLTHHYAKDCILSIHETATDYSLAMILYQNYNNNAAKHNISTHSNLFQAINTKPKYPLP</sequence>
<keyword evidence="3" id="KW-0808">Transferase</keyword>
<comment type="caution">
    <text evidence="3">The sequence shown here is derived from an EMBL/GenBank/DDBJ whole genome shotgun (WGS) entry which is preliminary data.</text>
</comment>
<dbReference type="PANTHER" id="PTHR34220">
    <property type="entry name" value="SENSOR HISTIDINE KINASE YPDA"/>
    <property type="match status" value="1"/>
</dbReference>
<proteinExistence type="predicted"/>
<dbReference type="PANTHER" id="PTHR34220:SF7">
    <property type="entry name" value="SENSOR HISTIDINE KINASE YPDA"/>
    <property type="match status" value="1"/>
</dbReference>
<evidence type="ECO:0000256" key="1">
    <source>
        <dbReference type="SAM" id="Phobius"/>
    </source>
</evidence>
<dbReference type="InterPro" id="IPR050640">
    <property type="entry name" value="Bact_2-comp_sensor_kinase"/>
</dbReference>
<gene>
    <name evidence="3" type="ORF">BCL90_3508</name>
    <name evidence="4" type="ORF">E3V97_19005</name>
</gene>
<evidence type="ECO:0000313" key="3">
    <source>
        <dbReference type="EMBL" id="RLJ75159.1"/>
    </source>
</evidence>
<feature type="domain" description="Signal transduction histidine kinase internal region" evidence="2">
    <location>
        <begin position="153"/>
        <end position="232"/>
    </location>
</feature>
<name>A0A497Y0B3_9SPHI</name>
<feature type="transmembrane region" description="Helical" evidence="1">
    <location>
        <begin position="7"/>
        <end position="29"/>
    </location>
</feature>
<dbReference type="AlphaFoldDB" id="A0A497Y0B3"/>
<dbReference type="EMBL" id="SOPX01000003">
    <property type="protein sequence ID" value="TFB30260.1"/>
    <property type="molecule type" value="Genomic_DNA"/>
</dbReference>
<dbReference type="RefSeq" id="WP_121285127.1">
    <property type="nucleotide sequence ID" value="NZ_RCCK01000012.1"/>
</dbReference>
<dbReference type="Proteomes" id="UP000297429">
    <property type="component" value="Unassembled WGS sequence"/>
</dbReference>
<accession>A0A497Y0B3</accession>
<dbReference type="GO" id="GO:0000155">
    <property type="term" value="F:phosphorelay sensor kinase activity"/>
    <property type="evidence" value="ECO:0007669"/>
    <property type="project" value="InterPro"/>
</dbReference>
<keyword evidence="1" id="KW-1133">Transmembrane helix</keyword>
<dbReference type="Pfam" id="PF06580">
    <property type="entry name" value="His_kinase"/>
    <property type="match status" value="1"/>
</dbReference>
<protein>
    <submittedName>
        <fullName evidence="3">Histidine kinase</fullName>
    </submittedName>
</protein>
<feature type="transmembrane region" description="Helical" evidence="1">
    <location>
        <begin position="41"/>
        <end position="62"/>
    </location>
</feature>
<dbReference type="Proteomes" id="UP000273898">
    <property type="component" value="Unassembled WGS sequence"/>
</dbReference>
<evidence type="ECO:0000259" key="2">
    <source>
        <dbReference type="Pfam" id="PF06580"/>
    </source>
</evidence>
<feature type="transmembrane region" description="Helical" evidence="1">
    <location>
        <begin position="108"/>
        <end position="133"/>
    </location>
</feature>
<evidence type="ECO:0000313" key="4">
    <source>
        <dbReference type="EMBL" id="TFB30260.1"/>
    </source>
</evidence>
<evidence type="ECO:0000313" key="5">
    <source>
        <dbReference type="Proteomes" id="UP000273898"/>
    </source>
</evidence>
<reference evidence="4 6" key="2">
    <citation type="submission" date="2019-03" db="EMBL/GenBank/DDBJ databases">
        <authorList>
            <person name="He R.-H."/>
        </authorList>
    </citation>
    <scope>NUCLEOTIDE SEQUENCE [LARGE SCALE GENOMIC DNA]</scope>
    <source>
        <strain evidence="4 6">DSM 19624</strain>
    </source>
</reference>
<dbReference type="OrthoDB" id="9809908at2"/>
<keyword evidence="6" id="KW-1185">Reference proteome</keyword>
<dbReference type="InterPro" id="IPR036890">
    <property type="entry name" value="HATPase_C_sf"/>
</dbReference>
<dbReference type="GO" id="GO:0016020">
    <property type="term" value="C:membrane"/>
    <property type="evidence" value="ECO:0007669"/>
    <property type="project" value="InterPro"/>
</dbReference>
<keyword evidence="1" id="KW-0812">Transmembrane</keyword>
<dbReference type="EMBL" id="RCCK01000012">
    <property type="protein sequence ID" value="RLJ75159.1"/>
    <property type="molecule type" value="Genomic_DNA"/>
</dbReference>
<feature type="transmembrane region" description="Helical" evidence="1">
    <location>
        <begin position="69"/>
        <end position="88"/>
    </location>
</feature>
<reference evidence="3 5" key="1">
    <citation type="submission" date="2018-10" db="EMBL/GenBank/DDBJ databases">
        <title>Genomic Encyclopedia of Archaeal and Bacterial Type Strains, Phase II (KMG-II): from individual species to whole genera.</title>
        <authorList>
            <person name="Goeker M."/>
        </authorList>
    </citation>
    <scope>NUCLEOTIDE SEQUENCE [LARGE SCALE GENOMIC DNA]</scope>
    <source>
        <strain evidence="3 5">DSM 19624</strain>
    </source>
</reference>
<dbReference type="InterPro" id="IPR010559">
    <property type="entry name" value="Sig_transdc_His_kin_internal"/>
</dbReference>
<organism evidence="3 5">
    <name type="scientific">Pedobacter alluvionis</name>
    <dbReference type="NCBI Taxonomy" id="475253"/>
    <lineage>
        <taxon>Bacteria</taxon>
        <taxon>Pseudomonadati</taxon>
        <taxon>Bacteroidota</taxon>
        <taxon>Sphingobacteriia</taxon>
        <taxon>Sphingobacteriales</taxon>
        <taxon>Sphingobacteriaceae</taxon>
        <taxon>Pedobacter</taxon>
    </lineage>
</organism>